<dbReference type="EMBL" id="JARJLG010000212">
    <property type="protein sequence ID" value="KAJ7727429.1"/>
    <property type="molecule type" value="Genomic_DNA"/>
</dbReference>
<evidence type="ECO:0000313" key="2">
    <source>
        <dbReference type="Proteomes" id="UP001215280"/>
    </source>
</evidence>
<sequence length="175" mass="18849">MGDPGFPDEVLPISPRHDWTRGRAAIKVHLKPWLGDLEVCVAAVHPALPFALPVLPTAAAADLASYRAPVFCYGEQTIYDPISALLFFDPAKSGSDWPRHIAAILQGEGPCKAADIGIVLAMEALSWGPMGVVQWRMSRARVAQMKAGKWAVAVYGTHNDMISSSASPASMWELV</sequence>
<organism evidence="1 2">
    <name type="scientific">Mycena maculata</name>
    <dbReference type="NCBI Taxonomy" id="230809"/>
    <lineage>
        <taxon>Eukaryota</taxon>
        <taxon>Fungi</taxon>
        <taxon>Dikarya</taxon>
        <taxon>Basidiomycota</taxon>
        <taxon>Agaricomycotina</taxon>
        <taxon>Agaricomycetes</taxon>
        <taxon>Agaricomycetidae</taxon>
        <taxon>Agaricales</taxon>
        <taxon>Marasmiineae</taxon>
        <taxon>Mycenaceae</taxon>
        <taxon>Mycena</taxon>
    </lineage>
</organism>
<proteinExistence type="predicted"/>
<accession>A0AAD7MPT5</accession>
<keyword evidence="2" id="KW-1185">Reference proteome</keyword>
<name>A0AAD7MPT5_9AGAR</name>
<protein>
    <submittedName>
        <fullName evidence="1">Uncharacterized protein</fullName>
    </submittedName>
</protein>
<evidence type="ECO:0000313" key="1">
    <source>
        <dbReference type="EMBL" id="KAJ7727429.1"/>
    </source>
</evidence>
<comment type="caution">
    <text evidence="1">The sequence shown here is derived from an EMBL/GenBank/DDBJ whole genome shotgun (WGS) entry which is preliminary data.</text>
</comment>
<reference evidence="1" key="1">
    <citation type="submission" date="2023-03" db="EMBL/GenBank/DDBJ databases">
        <title>Massive genome expansion in bonnet fungi (Mycena s.s.) driven by repeated elements and novel gene families across ecological guilds.</title>
        <authorList>
            <consortium name="Lawrence Berkeley National Laboratory"/>
            <person name="Harder C.B."/>
            <person name="Miyauchi S."/>
            <person name="Viragh M."/>
            <person name="Kuo A."/>
            <person name="Thoen E."/>
            <person name="Andreopoulos B."/>
            <person name="Lu D."/>
            <person name="Skrede I."/>
            <person name="Drula E."/>
            <person name="Henrissat B."/>
            <person name="Morin E."/>
            <person name="Kohler A."/>
            <person name="Barry K."/>
            <person name="LaButti K."/>
            <person name="Morin E."/>
            <person name="Salamov A."/>
            <person name="Lipzen A."/>
            <person name="Mereny Z."/>
            <person name="Hegedus B."/>
            <person name="Baldrian P."/>
            <person name="Stursova M."/>
            <person name="Weitz H."/>
            <person name="Taylor A."/>
            <person name="Grigoriev I.V."/>
            <person name="Nagy L.G."/>
            <person name="Martin F."/>
            <person name="Kauserud H."/>
        </authorList>
    </citation>
    <scope>NUCLEOTIDE SEQUENCE</scope>
    <source>
        <strain evidence="1">CBHHK188m</strain>
    </source>
</reference>
<gene>
    <name evidence="1" type="ORF">DFH07DRAFT_782480</name>
</gene>
<dbReference type="AlphaFoldDB" id="A0AAD7MPT5"/>
<dbReference type="Proteomes" id="UP001215280">
    <property type="component" value="Unassembled WGS sequence"/>
</dbReference>